<keyword evidence="3" id="KW-1185">Reference proteome</keyword>
<dbReference type="AlphaFoldDB" id="A0A5A7NZG7"/>
<organism evidence="2 3">
    <name type="scientific">Striga asiatica</name>
    <name type="common">Asiatic witchweed</name>
    <name type="synonym">Buchnera asiatica</name>
    <dbReference type="NCBI Taxonomy" id="4170"/>
    <lineage>
        <taxon>Eukaryota</taxon>
        <taxon>Viridiplantae</taxon>
        <taxon>Streptophyta</taxon>
        <taxon>Embryophyta</taxon>
        <taxon>Tracheophyta</taxon>
        <taxon>Spermatophyta</taxon>
        <taxon>Magnoliopsida</taxon>
        <taxon>eudicotyledons</taxon>
        <taxon>Gunneridae</taxon>
        <taxon>Pentapetalae</taxon>
        <taxon>asterids</taxon>
        <taxon>lamiids</taxon>
        <taxon>Lamiales</taxon>
        <taxon>Orobanchaceae</taxon>
        <taxon>Buchnereae</taxon>
        <taxon>Striga</taxon>
    </lineage>
</organism>
<feature type="region of interest" description="Disordered" evidence="1">
    <location>
        <begin position="34"/>
        <end position="55"/>
    </location>
</feature>
<dbReference type="Proteomes" id="UP000325081">
    <property type="component" value="Unassembled WGS sequence"/>
</dbReference>
<sequence length="203" mass="22736">MSSPCPRLVRCRVRDLASCFYACRLPLEEEPEARFSSRGREAANGSGGARRVLPAVNNKDGCPTGGCDFHRGMSRNEPEPRFAEEDYIVFCFREDGEIDMINEGNYQKYNYEDEIDDDDDHEHKGIEMQPNCDKVKETDSIEQSNSASKMDSFESCDSNLSDTTSTSSFAFPVLGLDWIGSPVHMPVSEKPDCPSLSIRCCSF</sequence>
<accession>A0A5A7NZG7</accession>
<dbReference type="OrthoDB" id="1911716at2759"/>
<evidence type="ECO:0000313" key="2">
    <source>
        <dbReference type="EMBL" id="GER25883.1"/>
    </source>
</evidence>
<protein>
    <submittedName>
        <fullName evidence="2">Breaking of asymmetry in the stomatal lineage</fullName>
    </submittedName>
</protein>
<dbReference type="EMBL" id="BKCP01000558">
    <property type="protein sequence ID" value="GER25883.1"/>
    <property type="molecule type" value="Genomic_DNA"/>
</dbReference>
<gene>
    <name evidence="2" type="ORF">STAS_01490</name>
</gene>
<comment type="caution">
    <text evidence="2">The sequence shown here is derived from an EMBL/GenBank/DDBJ whole genome shotgun (WGS) entry which is preliminary data.</text>
</comment>
<feature type="region of interest" description="Disordered" evidence="1">
    <location>
        <begin position="115"/>
        <end position="157"/>
    </location>
</feature>
<proteinExistence type="predicted"/>
<evidence type="ECO:0000313" key="3">
    <source>
        <dbReference type="Proteomes" id="UP000325081"/>
    </source>
</evidence>
<reference evidence="3" key="1">
    <citation type="journal article" date="2019" name="Curr. Biol.">
        <title>Genome Sequence of Striga asiatica Provides Insight into the Evolution of Plant Parasitism.</title>
        <authorList>
            <person name="Yoshida S."/>
            <person name="Kim S."/>
            <person name="Wafula E.K."/>
            <person name="Tanskanen J."/>
            <person name="Kim Y.M."/>
            <person name="Honaas L."/>
            <person name="Yang Z."/>
            <person name="Spallek T."/>
            <person name="Conn C.E."/>
            <person name="Ichihashi Y."/>
            <person name="Cheong K."/>
            <person name="Cui S."/>
            <person name="Der J.P."/>
            <person name="Gundlach H."/>
            <person name="Jiao Y."/>
            <person name="Hori C."/>
            <person name="Ishida J.K."/>
            <person name="Kasahara H."/>
            <person name="Kiba T."/>
            <person name="Kim M.S."/>
            <person name="Koo N."/>
            <person name="Laohavisit A."/>
            <person name="Lee Y.H."/>
            <person name="Lumba S."/>
            <person name="McCourt P."/>
            <person name="Mortimer J.C."/>
            <person name="Mutuku J.M."/>
            <person name="Nomura T."/>
            <person name="Sasaki-Sekimoto Y."/>
            <person name="Seto Y."/>
            <person name="Wang Y."/>
            <person name="Wakatake T."/>
            <person name="Sakakibara H."/>
            <person name="Demura T."/>
            <person name="Yamaguchi S."/>
            <person name="Yoneyama K."/>
            <person name="Manabe R.I."/>
            <person name="Nelson D.C."/>
            <person name="Schulman A.H."/>
            <person name="Timko M.P."/>
            <person name="dePamphilis C.W."/>
            <person name="Choi D."/>
            <person name="Shirasu K."/>
        </authorList>
    </citation>
    <scope>NUCLEOTIDE SEQUENCE [LARGE SCALE GENOMIC DNA]</scope>
    <source>
        <strain evidence="3">cv. UVA1</strain>
    </source>
</reference>
<evidence type="ECO:0000256" key="1">
    <source>
        <dbReference type="SAM" id="MobiDB-lite"/>
    </source>
</evidence>
<name>A0A5A7NZG7_STRAF</name>